<dbReference type="InterPro" id="IPR046450">
    <property type="entry name" value="PA_dom_sf"/>
</dbReference>
<dbReference type="EMBL" id="UYSL01023499">
    <property type="protein sequence ID" value="VDL82262.1"/>
    <property type="molecule type" value="Genomic_DNA"/>
</dbReference>
<dbReference type="SUPFAM" id="SSF52025">
    <property type="entry name" value="PA domain"/>
    <property type="match status" value="2"/>
</dbReference>
<accession>A0A0N4YMV5</accession>
<name>A0A0N4YMV5_NIPBR</name>
<sequence>MFRGNKVANAEKYGAIGAILFSDPAEVAPNGTRNEDVYPNTVYMPPHGVQRGTLKNGDGDPLTPLYPSIPALWHSGSIEKVSLLFMHCFRCIFIQSECMYFQSRADGELPSIPVIPLSYSFAWELLSRMKGPAAPATWRGALNVTYNLGPGLNNNLKTTITVNGGLEVKDIPKIRYISPIGFRRIMNVVGYLTGSEEPDRYVILGNHYDAWTYGAQDPNSGTAALTEVIRATMQVVNETSWRPARTLMFAAWDAEEYGLIGSTEFVEEFSELLSRRTVAYINMDLIKGNQTIEVRSVPSLEDQVVQASMKVQNPRKDQYETMGPTVYDAWIHYSHDPTAAGLPLISVPDGGSDQKAFMEYLGVPVVDFSYVDADKHDTYPLYHTLYETPFTNEHLLDTDNFTVHRAVAQYWIELALRFADAPTLPYR</sequence>
<dbReference type="FunFam" id="3.40.630.10:FF:000101">
    <property type="entry name" value="N-acetylated alpha-linked acidic dipeptidase like 1"/>
    <property type="match status" value="1"/>
</dbReference>
<reference evidence="6" key="1">
    <citation type="submission" date="2017-02" db="UniProtKB">
        <authorList>
            <consortium name="WormBaseParasite"/>
        </authorList>
    </citation>
    <scope>IDENTIFICATION</scope>
</reference>
<dbReference type="SUPFAM" id="SSF53187">
    <property type="entry name" value="Zn-dependent exopeptidases"/>
    <property type="match status" value="1"/>
</dbReference>
<gene>
    <name evidence="4" type="ORF">NBR_LOCUS18537</name>
</gene>
<evidence type="ECO:0000313" key="5">
    <source>
        <dbReference type="Proteomes" id="UP000271162"/>
    </source>
</evidence>
<dbReference type="InterPro" id="IPR007484">
    <property type="entry name" value="Peptidase_M28"/>
</dbReference>
<dbReference type="Gene3D" id="3.50.30.30">
    <property type="match status" value="1"/>
</dbReference>
<dbReference type="WBParaSite" id="NBR_0001853601-mRNA-1">
    <property type="protein sequence ID" value="NBR_0001853601-mRNA-1"/>
    <property type="gene ID" value="NBR_0001853601"/>
</dbReference>
<keyword evidence="5" id="KW-1185">Reference proteome</keyword>
<feature type="domain" description="PA" evidence="2">
    <location>
        <begin position="4"/>
        <end position="54"/>
    </location>
</feature>
<dbReference type="STRING" id="27835.A0A0N4YMV5"/>
<proteinExistence type="inferred from homology"/>
<evidence type="ECO:0000259" key="2">
    <source>
        <dbReference type="Pfam" id="PF02225"/>
    </source>
</evidence>
<dbReference type="Proteomes" id="UP000271162">
    <property type="component" value="Unassembled WGS sequence"/>
</dbReference>
<dbReference type="InterPro" id="IPR039373">
    <property type="entry name" value="Peptidase_M28B"/>
</dbReference>
<dbReference type="PANTHER" id="PTHR10404:SF77">
    <property type="entry name" value="GLUTAMATE CARBOXYPEPTIDASE 2 HOMOLOG"/>
    <property type="match status" value="1"/>
</dbReference>
<dbReference type="PANTHER" id="PTHR10404">
    <property type="entry name" value="N-ACETYLATED-ALPHA-LINKED ACIDIC DIPEPTIDASE"/>
    <property type="match status" value="1"/>
</dbReference>
<dbReference type="AlphaFoldDB" id="A0A0N4YMV5"/>
<dbReference type="OMA" id="PEPIWIG"/>
<dbReference type="Pfam" id="PF02225">
    <property type="entry name" value="PA"/>
    <property type="match status" value="1"/>
</dbReference>
<protein>
    <submittedName>
        <fullName evidence="6">Glutamate carboxypeptidase 2 homolog (inferred by orthology to a C. elegans protein)</fullName>
    </submittedName>
</protein>
<dbReference type="Pfam" id="PF04389">
    <property type="entry name" value="Peptidase_M28"/>
    <property type="match status" value="1"/>
</dbReference>
<dbReference type="Gene3D" id="3.40.630.10">
    <property type="entry name" value="Zn peptidases"/>
    <property type="match status" value="1"/>
</dbReference>
<reference evidence="4 5" key="2">
    <citation type="submission" date="2018-11" db="EMBL/GenBank/DDBJ databases">
        <authorList>
            <consortium name="Pathogen Informatics"/>
        </authorList>
    </citation>
    <scope>NUCLEOTIDE SEQUENCE [LARGE SCALE GENOMIC DNA]</scope>
</reference>
<organism evidence="6">
    <name type="scientific">Nippostrongylus brasiliensis</name>
    <name type="common">Rat hookworm</name>
    <dbReference type="NCBI Taxonomy" id="27835"/>
    <lineage>
        <taxon>Eukaryota</taxon>
        <taxon>Metazoa</taxon>
        <taxon>Ecdysozoa</taxon>
        <taxon>Nematoda</taxon>
        <taxon>Chromadorea</taxon>
        <taxon>Rhabditida</taxon>
        <taxon>Rhabditina</taxon>
        <taxon>Rhabditomorpha</taxon>
        <taxon>Strongyloidea</taxon>
        <taxon>Heligmosomidae</taxon>
        <taxon>Nippostrongylus</taxon>
    </lineage>
</organism>
<dbReference type="GO" id="GO:0004180">
    <property type="term" value="F:carboxypeptidase activity"/>
    <property type="evidence" value="ECO:0007669"/>
    <property type="project" value="TreeGrafter"/>
</dbReference>
<evidence type="ECO:0000256" key="1">
    <source>
        <dbReference type="ARBA" id="ARBA00005634"/>
    </source>
</evidence>
<comment type="similarity">
    <text evidence="1">Belongs to the peptidase M28 family. M28B subfamily.</text>
</comment>
<evidence type="ECO:0000313" key="4">
    <source>
        <dbReference type="EMBL" id="VDL82262.1"/>
    </source>
</evidence>
<evidence type="ECO:0000259" key="3">
    <source>
        <dbReference type="Pfam" id="PF04389"/>
    </source>
</evidence>
<dbReference type="InterPro" id="IPR003137">
    <property type="entry name" value="PA_domain"/>
</dbReference>
<evidence type="ECO:0000313" key="6">
    <source>
        <dbReference type="WBParaSite" id="NBR_0001853601-mRNA-1"/>
    </source>
</evidence>
<feature type="domain" description="Peptidase M28" evidence="3">
    <location>
        <begin position="187"/>
        <end position="388"/>
    </location>
</feature>